<evidence type="ECO:0000313" key="8">
    <source>
        <dbReference type="EMBL" id="RHN11952.1"/>
    </source>
</evidence>
<dbReference type="Proteomes" id="UP000478483">
    <property type="component" value="Unassembled WGS sequence"/>
</dbReference>
<dbReference type="PROSITE" id="PS50111">
    <property type="entry name" value="CHEMOTAXIS_TRANSDUC_2"/>
    <property type="match status" value="1"/>
</dbReference>
<evidence type="ECO:0000313" key="11">
    <source>
        <dbReference type="Proteomes" id="UP000283586"/>
    </source>
</evidence>
<dbReference type="Proteomes" id="UP000283586">
    <property type="component" value="Unassembled WGS sequence"/>
</dbReference>
<organism evidence="5 9">
    <name type="scientific">Roseburia intestinalis</name>
    <dbReference type="NCBI Taxonomy" id="166486"/>
    <lineage>
        <taxon>Bacteria</taxon>
        <taxon>Bacillati</taxon>
        <taxon>Bacillota</taxon>
        <taxon>Clostridia</taxon>
        <taxon>Lachnospirales</taxon>
        <taxon>Lachnospiraceae</taxon>
        <taxon>Roseburia</taxon>
    </lineage>
</organism>
<evidence type="ECO:0000313" key="6">
    <source>
        <dbReference type="EMBL" id="MTR84241.1"/>
    </source>
</evidence>
<reference evidence="6 12" key="3">
    <citation type="journal article" date="2019" name="Nat. Med.">
        <title>A library of human gut bacterial isolates paired with longitudinal multiomics data enables mechanistic microbiome research.</title>
        <authorList>
            <person name="Poyet M."/>
            <person name="Groussin M."/>
            <person name="Gibbons S.M."/>
            <person name="Avila-Pacheco J."/>
            <person name="Jiang X."/>
            <person name="Kearney S.M."/>
            <person name="Perrotta A.R."/>
            <person name="Berdy B."/>
            <person name="Zhao S."/>
            <person name="Lieberman T.D."/>
            <person name="Swanson P.K."/>
            <person name="Smith M."/>
            <person name="Roesemann S."/>
            <person name="Alexander J.E."/>
            <person name="Rich S.A."/>
            <person name="Livny J."/>
            <person name="Vlamakis H."/>
            <person name="Clish C."/>
            <person name="Bullock K."/>
            <person name="Deik A."/>
            <person name="Scott J."/>
            <person name="Pierce K.A."/>
            <person name="Xavier R.J."/>
            <person name="Alm E.J."/>
        </authorList>
    </citation>
    <scope>NUCLEOTIDE SEQUENCE [LARGE SCALE GENOMIC DNA]</scope>
    <source>
        <strain evidence="6 12">BIOML-A1</strain>
    </source>
</reference>
<dbReference type="OrthoDB" id="9807021at2"/>
<dbReference type="Proteomes" id="UP000283513">
    <property type="component" value="Unassembled WGS sequence"/>
</dbReference>
<dbReference type="EMBL" id="QSHO01000001">
    <property type="protein sequence ID" value="RHC20870.1"/>
    <property type="molecule type" value="Genomic_DNA"/>
</dbReference>
<dbReference type="Pfam" id="PF00015">
    <property type="entry name" value="MCPsignal"/>
    <property type="match status" value="1"/>
</dbReference>
<dbReference type="SUPFAM" id="SSF58104">
    <property type="entry name" value="Methyl-accepting chemotaxis protein (MCP) signaling domain"/>
    <property type="match status" value="1"/>
</dbReference>
<accession>A0A173RAP7</accession>
<dbReference type="AlphaFoldDB" id="A0A173RAP7"/>
<gene>
    <name evidence="5" type="primary">mcp4_1</name>
    <name evidence="7" type="ORF">DW856_01270</name>
    <name evidence="8" type="ORF">DWZ31_00415</name>
    <name evidence="5" type="ORF">ERS852572_00273</name>
    <name evidence="6" type="ORF">GMD50_04035</name>
</gene>
<evidence type="ECO:0000256" key="3">
    <source>
        <dbReference type="SAM" id="Phobius"/>
    </source>
</evidence>
<evidence type="ECO:0000313" key="10">
    <source>
        <dbReference type="Proteomes" id="UP000283513"/>
    </source>
</evidence>
<feature type="transmembrane region" description="Helical" evidence="3">
    <location>
        <begin position="113"/>
        <end position="135"/>
    </location>
</feature>
<dbReference type="Gene3D" id="1.10.287.950">
    <property type="entry name" value="Methyl-accepting chemotaxis protein"/>
    <property type="match status" value="1"/>
</dbReference>
<evidence type="ECO:0000256" key="1">
    <source>
        <dbReference type="ARBA" id="ARBA00023224"/>
    </source>
</evidence>
<dbReference type="EMBL" id="WNAJ01000003">
    <property type="protein sequence ID" value="MTR84241.1"/>
    <property type="molecule type" value="Genomic_DNA"/>
</dbReference>
<evidence type="ECO:0000259" key="4">
    <source>
        <dbReference type="PROSITE" id="PS50111"/>
    </source>
</evidence>
<evidence type="ECO:0000256" key="2">
    <source>
        <dbReference type="PROSITE-ProRule" id="PRU00284"/>
    </source>
</evidence>
<dbReference type="RefSeq" id="WP_022113024.1">
    <property type="nucleotide sequence ID" value="NZ_CABIYH010000002.1"/>
</dbReference>
<feature type="domain" description="Methyl-accepting transducer" evidence="4">
    <location>
        <begin position="211"/>
        <end position="447"/>
    </location>
</feature>
<sequence length="489" mass="53201">MKQTTFSDLERNNKTCMYAHLIDSSIMTLFCILQALSGLQTWGYIIIFAVLGFGPVIAEFFFWNKSHETPAIQHLVAIGFAVFYSFAIFTATNGLVFLFVIPMILIISVYNDAKYSLIINTGTVIESLIITIMGAQTGKFGYSGQDNAVIQVVIMIMVGIYSYFTSQTLNINMAQKIQHAEESQSQSEKLLANLSELSDHVNQKINSIHQELDKLSTAAQTTQHAMQEVSSGAAEATNAVMEQGSQTQEIQDKIVIVNDVTQQIDANMKHTLDIVTEGSSSMQLLASQVDTSVQNSVDAASKLETLNHNMEEMHSIVELIGGITSQTSLLALNASIEAARAGDAGKGFAVVASEITGMASQTKEATVKITELIQNVTSAINEVVTVIQQMIDGINQEKESAKNTANSFSSIQENTLSIQSGIQNLTVSTSELKDANQVISDSVQTLSAISEELTAHAHETLEAENKNTDILDTIASKMQELVIFTQNQF</sequence>
<evidence type="ECO:0000313" key="7">
    <source>
        <dbReference type="EMBL" id="RHC20870.1"/>
    </source>
</evidence>
<keyword evidence="1 2" id="KW-0807">Transducer</keyword>
<dbReference type="PANTHER" id="PTHR32089:SF112">
    <property type="entry name" value="LYSOZYME-LIKE PROTEIN-RELATED"/>
    <property type="match status" value="1"/>
</dbReference>
<dbReference type="PANTHER" id="PTHR32089">
    <property type="entry name" value="METHYL-ACCEPTING CHEMOTAXIS PROTEIN MCPB"/>
    <property type="match status" value="1"/>
</dbReference>
<dbReference type="InterPro" id="IPR004089">
    <property type="entry name" value="MCPsignal_dom"/>
</dbReference>
<keyword evidence="3" id="KW-1133">Transmembrane helix</keyword>
<reference evidence="5 9" key="1">
    <citation type="submission" date="2015-09" db="EMBL/GenBank/DDBJ databases">
        <authorList>
            <consortium name="Pathogen Informatics"/>
        </authorList>
    </citation>
    <scope>NUCLEOTIDE SEQUENCE [LARGE SCALE GENOMIC DNA]</scope>
    <source>
        <strain evidence="5 9">2789STDY5834960</strain>
    </source>
</reference>
<dbReference type="STRING" id="166486.ERS852572_00273"/>
<proteinExistence type="predicted"/>
<evidence type="ECO:0000313" key="12">
    <source>
        <dbReference type="Proteomes" id="UP000478483"/>
    </source>
</evidence>
<keyword evidence="3" id="KW-0812">Transmembrane</keyword>
<dbReference type="SMART" id="SM00283">
    <property type="entry name" value="MA"/>
    <property type="match status" value="1"/>
</dbReference>
<protein>
    <submittedName>
        <fullName evidence="5 6">Chemotaxis protein</fullName>
    </submittedName>
</protein>
<dbReference type="Proteomes" id="UP000095350">
    <property type="component" value="Unassembled WGS sequence"/>
</dbReference>
<dbReference type="EMBL" id="CYXZ01000002">
    <property type="protein sequence ID" value="CUM74867.1"/>
    <property type="molecule type" value="Genomic_DNA"/>
</dbReference>
<reference evidence="10 11" key="2">
    <citation type="submission" date="2018-08" db="EMBL/GenBank/DDBJ databases">
        <title>A genome reference for cultivated species of the human gut microbiota.</title>
        <authorList>
            <person name="Zou Y."/>
            <person name="Xue W."/>
            <person name="Luo G."/>
        </authorList>
    </citation>
    <scope>NUCLEOTIDE SEQUENCE [LARGE SCALE GENOMIC DNA]</scope>
    <source>
        <strain evidence="8 11">AF31-21AC</strain>
        <strain evidence="7 10">AM37-1AC</strain>
    </source>
</reference>
<evidence type="ECO:0000313" key="9">
    <source>
        <dbReference type="Proteomes" id="UP000095350"/>
    </source>
</evidence>
<feature type="transmembrane region" description="Helical" evidence="3">
    <location>
        <begin position="42"/>
        <end position="63"/>
    </location>
</feature>
<dbReference type="GO" id="GO:0016020">
    <property type="term" value="C:membrane"/>
    <property type="evidence" value="ECO:0007669"/>
    <property type="project" value="InterPro"/>
</dbReference>
<feature type="transmembrane region" description="Helical" evidence="3">
    <location>
        <begin position="75"/>
        <end position="107"/>
    </location>
</feature>
<dbReference type="PaxDb" id="166486-ERS852572_00273"/>
<dbReference type="EMBL" id="QRQN01000001">
    <property type="protein sequence ID" value="RHN11952.1"/>
    <property type="molecule type" value="Genomic_DNA"/>
</dbReference>
<keyword evidence="3" id="KW-0472">Membrane</keyword>
<evidence type="ECO:0000313" key="5">
    <source>
        <dbReference type="EMBL" id="CUM74867.1"/>
    </source>
</evidence>
<dbReference type="GO" id="GO:0007165">
    <property type="term" value="P:signal transduction"/>
    <property type="evidence" value="ECO:0007669"/>
    <property type="project" value="UniProtKB-KW"/>
</dbReference>
<name>A0A173RAP7_9FIRM</name>
<feature type="transmembrane region" description="Helical" evidence="3">
    <location>
        <begin position="147"/>
        <end position="164"/>
    </location>
</feature>